<dbReference type="AlphaFoldDB" id="A0A067SRT2"/>
<dbReference type="HOGENOM" id="CLU_2146046_0_0_1"/>
<reference evidence="2" key="1">
    <citation type="journal article" date="2014" name="Proc. Natl. Acad. Sci. U.S.A.">
        <title>Extensive sampling of basidiomycete genomes demonstrates inadequacy of the white-rot/brown-rot paradigm for wood decay fungi.</title>
        <authorList>
            <person name="Riley R."/>
            <person name="Salamov A.A."/>
            <person name="Brown D.W."/>
            <person name="Nagy L.G."/>
            <person name="Floudas D."/>
            <person name="Held B.W."/>
            <person name="Levasseur A."/>
            <person name="Lombard V."/>
            <person name="Morin E."/>
            <person name="Otillar R."/>
            <person name="Lindquist E.A."/>
            <person name="Sun H."/>
            <person name="LaButti K.M."/>
            <person name="Schmutz J."/>
            <person name="Jabbour D."/>
            <person name="Luo H."/>
            <person name="Baker S.E."/>
            <person name="Pisabarro A.G."/>
            <person name="Walton J.D."/>
            <person name="Blanchette R.A."/>
            <person name="Henrissat B."/>
            <person name="Martin F."/>
            <person name="Cullen D."/>
            <person name="Hibbett D.S."/>
            <person name="Grigoriev I.V."/>
        </authorList>
    </citation>
    <scope>NUCLEOTIDE SEQUENCE [LARGE SCALE GENOMIC DNA]</scope>
    <source>
        <strain evidence="2">CBS 339.88</strain>
    </source>
</reference>
<keyword evidence="2" id="KW-1185">Reference proteome</keyword>
<gene>
    <name evidence="1" type="ORF">GALMADRAFT_621147</name>
</gene>
<accession>A0A067SRT2</accession>
<dbReference type="Proteomes" id="UP000027222">
    <property type="component" value="Unassembled WGS sequence"/>
</dbReference>
<sequence length="112" mass="12576">MSVRLVISQFAFWTNATLRSYARHSSLPSFSISRKSLNIGPWFDVAPARLLASIILQQTPLLSSYHIFFDSSSFFAVDGTPMLFFPSHTSFHPSIYIYPYFITVSTRGGCGV</sequence>
<evidence type="ECO:0000313" key="1">
    <source>
        <dbReference type="EMBL" id="KDR73586.1"/>
    </source>
</evidence>
<protein>
    <submittedName>
        <fullName evidence="1">Uncharacterized protein</fullName>
    </submittedName>
</protein>
<name>A0A067SRT2_GALM3</name>
<proteinExistence type="predicted"/>
<dbReference type="EMBL" id="KL142385">
    <property type="protein sequence ID" value="KDR73586.1"/>
    <property type="molecule type" value="Genomic_DNA"/>
</dbReference>
<organism evidence="1 2">
    <name type="scientific">Galerina marginata (strain CBS 339.88)</name>
    <dbReference type="NCBI Taxonomy" id="685588"/>
    <lineage>
        <taxon>Eukaryota</taxon>
        <taxon>Fungi</taxon>
        <taxon>Dikarya</taxon>
        <taxon>Basidiomycota</taxon>
        <taxon>Agaricomycotina</taxon>
        <taxon>Agaricomycetes</taxon>
        <taxon>Agaricomycetidae</taxon>
        <taxon>Agaricales</taxon>
        <taxon>Agaricineae</taxon>
        <taxon>Strophariaceae</taxon>
        <taxon>Galerina</taxon>
    </lineage>
</organism>
<evidence type="ECO:0000313" key="2">
    <source>
        <dbReference type="Proteomes" id="UP000027222"/>
    </source>
</evidence>